<dbReference type="PROSITE" id="PS50878">
    <property type="entry name" value="RT_POL"/>
    <property type="match status" value="2"/>
</dbReference>
<evidence type="ECO:0000256" key="6">
    <source>
        <dbReference type="ARBA" id="ARBA00022759"/>
    </source>
</evidence>
<dbReference type="GO" id="GO:0004519">
    <property type="term" value="F:endonuclease activity"/>
    <property type="evidence" value="ECO:0007669"/>
    <property type="project" value="UniProtKB-KW"/>
</dbReference>
<dbReference type="InterPro" id="IPR043502">
    <property type="entry name" value="DNA/RNA_pol_sf"/>
</dbReference>
<dbReference type="GO" id="GO:0006508">
    <property type="term" value="P:proteolysis"/>
    <property type="evidence" value="ECO:0007669"/>
    <property type="project" value="UniProtKB-KW"/>
</dbReference>
<accession>A0AA38SF17</accession>
<evidence type="ECO:0000256" key="4">
    <source>
        <dbReference type="ARBA" id="ARBA00022722"/>
    </source>
</evidence>
<dbReference type="AlphaFoldDB" id="A0AA38SF17"/>
<dbReference type="Gene3D" id="3.10.10.10">
    <property type="entry name" value="HIV Type 1 Reverse Transcriptase, subunit A, domain 1"/>
    <property type="match status" value="2"/>
</dbReference>
<keyword evidence="7" id="KW-0378">Hydrolase</keyword>
<evidence type="ECO:0000256" key="2">
    <source>
        <dbReference type="ARBA" id="ARBA00022679"/>
    </source>
</evidence>
<evidence type="ECO:0000256" key="5">
    <source>
        <dbReference type="ARBA" id="ARBA00022750"/>
    </source>
</evidence>
<comment type="caution">
    <text evidence="11">The sequence shown here is derived from an EMBL/GenBank/DDBJ whole genome shotgun (WGS) entry which is preliminary data.</text>
</comment>
<protein>
    <recommendedName>
        <fullName evidence="10">Reverse transcriptase domain-containing protein</fullName>
    </recommendedName>
</protein>
<keyword evidence="9" id="KW-0175">Coiled coil</keyword>
<feature type="domain" description="Reverse transcriptase" evidence="10">
    <location>
        <begin position="162"/>
        <end position="343"/>
    </location>
</feature>
<evidence type="ECO:0000256" key="3">
    <source>
        <dbReference type="ARBA" id="ARBA00022695"/>
    </source>
</evidence>
<evidence type="ECO:0000259" key="10">
    <source>
        <dbReference type="PROSITE" id="PS50878"/>
    </source>
</evidence>
<keyword evidence="12" id="KW-1185">Reference proteome</keyword>
<keyword evidence="6" id="KW-0255">Endonuclease</keyword>
<dbReference type="GO" id="GO:0004190">
    <property type="term" value="F:aspartic-type endopeptidase activity"/>
    <property type="evidence" value="ECO:0007669"/>
    <property type="project" value="UniProtKB-KW"/>
</dbReference>
<name>A0AA38SF17_9ASTR</name>
<reference evidence="11" key="1">
    <citation type="submission" date="2023-03" db="EMBL/GenBank/DDBJ databases">
        <title>Chromosome-scale reference genome and RAD-based genetic map of yellow starthistle (Centaurea solstitialis) reveal putative structural variation and QTLs associated with invader traits.</title>
        <authorList>
            <person name="Reatini B."/>
            <person name="Cang F.A."/>
            <person name="Jiang Q."/>
            <person name="Mckibben M.T.W."/>
            <person name="Barker M.S."/>
            <person name="Rieseberg L.H."/>
            <person name="Dlugosch K.M."/>
        </authorList>
    </citation>
    <scope>NUCLEOTIDE SEQUENCE</scope>
    <source>
        <strain evidence="11">CAN-66</strain>
        <tissue evidence="11">Leaf</tissue>
    </source>
</reference>
<dbReference type="InterPro" id="IPR041373">
    <property type="entry name" value="RT_RNaseH"/>
</dbReference>
<organism evidence="11 12">
    <name type="scientific">Centaurea solstitialis</name>
    <name type="common">yellow star-thistle</name>
    <dbReference type="NCBI Taxonomy" id="347529"/>
    <lineage>
        <taxon>Eukaryota</taxon>
        <taxon>Viridiplantae</taxon>
        <taxon>Streptophyta</taxon>
        <taxon>Embryophyta</taxon>
        <taxon>Tracheophyta</taxon>
        <taxon>Spermatophyta</taxon>
        <taxon>Magnoliopsida</taxon>
        <taxon>eudicotyledons</taxon>
        <taxon>Gunneridae</taxon>
        <taxon>Pentapetalae</taxon>
        <taxon>asterids</taxon>
        <taxon>campanulids</taxon>
        <taxon>Asterales</taxon>
        <taxon>Asteraceae</taxon>
        <taxon>Carduoideae</taxon>
        <taxon>Cardueae</taxon>
        <taxon>Centaureinae</taxon>
        <taxon>Centaurea</taxon>
    </lineage>
</organism>
<dbReference type="Gene3D" id="3.30.70.270">
    <property type="match status" value="4"/>
</dbReference>
<dbReference type="PANTHER" id="PTHR33064">
    <property type="entry name" value="POL PROTEIN"/>
    <property type="match status" value="1"/>
</dbReference>
<dbReference type="SUPFAM" id="SSF56672">
    <property type="entry name" value="DNA/RNA polymerases"/>
    <property type="match status" value="2"/>
</dbReference>
<dbReference type="EMBL" id="JARYMX010000007">
    <property type="protein sequence ID" value="KAJ9541153.1"/>
    <property type="molecule type" value="Genomic_DNA"/>
</dbReference>
<keyword evidence="8" id="KW-0695">RNA-directed DNA polymerase</keyword>
<evidence type="ECO:0000256" key="8">
    <source>
        <dbReference type="ARBA" id="ARBA00022918"/>
    </source>
</evidence>
<keyword evidence="1" id="KW-0645">Protease</keyword>
<dbReference type="InterPro" id="IPR051320">
    <property type="entry name" value="Viral_Replic_Matur_Polypro"/>
</dbReference>
<feature type="domain" description="Reverse transcriptase" evidence="10">
    <location>
        <begin position="508"/>
        <end position="689"/>
    </location>
</feature>
<dbReference type="Pfam" id="PF17917">
    <property type="entry name" value="RT_RNaseH"/>
    <property type="match status" value="1"/>
</dbReference>
<keyword evidence="3" id="KW-0548">Nucleotidyltransferase</keyword>
<keyword evidence="2" id="KW-0808">Transferase</keyword>
<dbReference type="InterPro" id="IPR043128">
    <property type="entry name" value="Rev_trsase/Diguanyl_cyclase"/>
</dbReference>
<evidence type="ECO:0000256" key="1">
    <source>
        <dbReference type="ARBA" id="ARBA00022670"/>
    </source>
</evidence>
<evidence type="ECO:0000313" key="11">
    <source>
        <dbReference type="EMBL" id="KAJ9541153.1"/>
    </source>
</evidence>
<keyword evidence="5" id="KW-0064">Aspartyl protease</keyword>
<proteinExistence type="predicted"/>
<dbReference type="Pfam" id="PF00078">
    <property type="entry name" value="RVT_1"/>
    <property type="match status" value="2"/>
</dbReference>
<feature type="coiled-coil region" evidence="9">
    <location>
        <begin position="434"/>
        <end position="461"/>
    </location>
</feature>
<keyword evidence="4" id="KW-0540">Nuclease</keyword>
<evidence type="ECO:0000313" key="12">
    <source>
        <dbReference type="Proteomes" id="UP001172457"/>
    </source>
</evidence>
<dbReference type="PANTHER" id="PTHR33064:SF37">
    <property type="entry name" value="RIBONUCLEASE H"/>
    <property type="match status" value="1"/>
</dbReference>
<evidence type="ECO:0000256" key="9">
    <source>
        <dbReference type="SAM" id="Coils"/>
    </source>
</evidence>
<dbReference type="GO" id="GO:0003964">
    <property type="term" value="F:RNA-directed DNA polymerase activity"/>
    <property type="evidence" value="ECO:0007669"/>
    <property type="project" value="UniProtKB-KW"/>
</dbReference>
<dbReference type="CDD" id="cd01647">
    <property type="entry name" value="RT_LTR"/>
    <property type="match status" value="2"/>
</dbReference>
<evidence type="ECO:0000256" key="7">
    <source>
        <dbReference type="ARBA" id="ARBA00022801"/>
    </source>
</evidence>
<gene>
    <name evidence="11" type="ORF">OSB04_027659</name>
</gene>
<dbReference type="InterPro" id="IPR000477">
    <property type="entry name" value="RT_dom"/>
</dbReference>
<dbReference type="Proteomes" id="UP001172457">
    <property type="component" value="Chromosome 7"/>
</dbReference>
<sequence>MSPSPDNIGKKCVALFRFHCYRKDIIGVVMSSPRASSMSFVGDAIGNQSQEEDVNLSRDRLFKRVLKSPIPSCTLKHTIQGDCTSLTDVTVPMSIHVICKNIEDIKQRLKQCYTENPLQFWDKNQITAKLEMKDKEKEIRVKPMRYNPEDQKEFMIQTKELLDLKLIRISHSPHSSPAFMVRKHSEIARGKARMVINYKKLNDNTVFDGYFLPHKESLINWTTDKKIFSKFDCKSGFWQIKMHPDSILYTSFSTPQGQYEWLVMPFGLKNAPQIFQRKMDSIFKDYDFIFVYVDDILILSDNIESYLKHLDIFIELCIKNGLALSEKKTKLIQEQIDFLGMKIDGNGIELQSHILEKINSFPDKLVDKKQVQSFLGILNYASDFIKNLALLRKPFQDLLKKNKRTAQRGDIGYTSKPIFSKGIPLLTYQSNENVLDYQVNLRRLDLDIEDIKQRLKQCYTENPLQFWDKNQITAKLEMKDKEKEIRVKPMRYNPEDQKEFMIQTKELLDLKLIRISHSPHSSPAFMVRKHSEIARGKARMVINYKKLNDNTVFDGYFLPHKESLINWTTDKKIFSKFDCKSGFWQIKMHPDSILYTSFSTPQGQYEWLVMPFGLKNAPQIFQRKMDSIFKDYDFIFVYVDDILILSDNIESHLKHLDIFIELCIKNGLALSEKKTKLIQEQIDFLGMKIDGNGIELQSHILEKINSFPDKLVDKKQVQSFLGILNYASDFIKNLALLRKPFQDLLKKNKVFSFDKSLENQVKKIKEYCKILPKLQLPKDNDDLILETDASENYWSGVLKKIDYNSEQEKIGESICRYCSGTFTDTQTRYHINEKELLAVVKSCQKLFYFLLPKKFLLRTDNTQVKAFIKNNLPSKPSIKD</sequence>